<gene>
    <name evidence="2" type="ORF">MQC88_06375</name>
</gene>
<organism evidence="2 3">
    <name type="scientific">Cognatiluteimonas sedimenti</name>
    <dbReference type="NCBI Taxonomy" id="2927791"/>
    <lineage>
        <taxon>Bacteria</taxon>
        <taxon>Pseudomonadati</taxon>
        <taxon>Pseudomonadota</taxon>
        <taxon>Gammaproteobacteria</taxon>
        <taxon>Lysobacterales</taxon>
        <taxon>Lysobacteraceae</taxon>
        <taxon>Cognatiluteimonas</taxon>
    </lineage>
</organism>
<proteinExistence type="predicted"/>
<name>A0ABT0A3M7_9GAMM</name>
<protein>
    <recommendedName>
        <fullName evidence="4">DUF2846 domain-containing protein</fullName>
    </recommendedName>
</protein>
<evidence type="ECO:0000313" key="3">
    <source>
        <dbReference type="Proteomes" id="UP001165423"/>
    </source>
</evidence>
<reference evidence="2 3" key="1">
    <citation type="submission" date="2022-03" db="EMBL/GenBank/DDBJ databases">
        <title>Luteimonas soily sp. nov., a novel bacterium isolated from the soil.</title>
        <authorList>
            <person name="Zhang X."/>
        </authorList>
    </citation>
    <scope>NUCLEOTIDE SEQUENCE [LARGE SCALE GENOMIC DNA]</scope>
    <source>
        <strain evidence="2 3">50</strain>
    </source>
</reference>
<comment type="caution">
    <text evidence="2">The sequence shown here is derived from an EMBL/GenBank/DDBJ whole genome shotgun (WGS) entry which is preliminary data.</text>
</comment>
<evidence type="ECO:0008006" key="4">
    <source>
        <dbReference type="Google" id="ProtNLM"/>
    </source>
</evidence>
<dbReference type="Proteomes" id="UP001165423">
    <property type="component" value="Unassembled WGS sequence"/>
</dbReference>
<keyword evidence="3" id="KW-1185">Reference proteome</keyword>
<dbReference type="EMBL" id="JALGCL010000001">
    <property type="protein sequence ID" value="MCJ0825583.1"/>
    <property type="molecule type" value="Genomic_DNA"/>
</dbReference>
<evidence type="ECO:0000256" key="1">
    <source>
        <dbReference type="SAM" id="SignalP"/>
    </source>
</evidence>
<keyword evidence="1" id="KW-0732">Signal</keyword>
<accession>A0ABT0A3M7</accession>
<feature type="signal peptide" evidence="1">
    <location>
        <begin position="1"/>
        <end position="23"/>
    </location>
</feature>
<dbReference type="RefSeq" id="WP_243320048.1">
    <property type="nucleotide sequence ID" value="NZ_JALGCL010000001.1"/>
</dbReference>
<feature type="chain" id="PRO_5047450019" description="DUF2846 domain-containing protein" evidence="1">
    <location>
        <begin position="24"/>
        <end position="157"/>
    </location>
</feature>
<evidence type="ECO:0000313" key="2">
    <source>
        <dbReference type="EMBL" id="MCJ0825583.1"/>
    </source>
</evidence>
<sequence length="157" mass="16735">MNTRIPRSLAAATLALAPLLACAQNVRYEWQGAAYTNAEDELIAERVVSGVIGASPGSGAQVVFFRTKDRQPGELALDGSDGTLAQLPSGAYYAIAVAPGNHTYNVAGQALSLQVEPGERSYVRIGDYRANPQLRPSNALTFLRLVTGKREPLYASN</sequence>